<proteinExistence type="predicted"/>
<keyword evidence="1" id="KW-0472">Membrane</keyword>
<dbReference type="Proteomes" id="UP000236753">
    <property type="component" value="Unassembled WGS sequence"/>
</dbReference>
<evidence type="ECO:0000313" key="3">
    <source>
        <dbReference type="Proteomes" id="UP000236753"/>
    </source>
</evidence>
<dbReference type="AlphaFoldDB" id="A0A1H5VKN3"/>
<reference evidence="2 3" key="1">
    <citation type="submission" date="2016-10" db="EMBL/GenBank/DDBJ databases">
        <authorList>
            <person name="de Groot N.N."/>
        </authorList>
    </citation>
    <scope>NUCLEOTIDE SEQUENCE [LARGE SCALE GENOMIC DNA]</scope>
    <source>
        <strain evidence="2 3">Nm13</strain>
    </source>
</reference>
<accession>A0A1H5VKN3</accession>
<feature type="transmembrane region" description="Helical" evidence="1">
    <location>
        <begin position="33"/>
        <end position="53"/>
    </location>
</feature>
<sequence>MHHKTAHKIKSGCFPELNIKICNIHLFHLNLQLIYTLSIRHIILTTLFFVISVQFDKQHMQQSGVLTYVH</sequence>
<protein>
    <submittedName>
        <fullName evidence="2">Uncharacterized protein</fullName>
    </submittedName>
</protein>
<gene>
    <name evidence="2" type="ORF">SAMN05216334_1137</name>
</gene>
<evidence type="ECO:0000313" key="2">
    <source>
        <dbReference type="EMBL" id="SEF87576.1"/>
    </source>
</evidence>
<keyword evidence="1" id="KW-1133">Transmembrane helix</keyword>
<organism evidence="2 3">
    <name type="scientific">Nitrosomonas ureae</name>
    <dbReference type="NCBI Taxonomy" id="44577"/>
    <lineage>
        <taxon>Bacteria</taxon>
        <taxon>Pseudomonadati</taxon>
        <taxon>Pseudomonadota</taxon>
        <taxon>Betaproteobacteria</taxon>
        <taxon>Nitrosomonadales</taxon>
        <taxon>Nitrosomonadaceae</taxon>
        <taxon>Nitrosomonas</taxon>
    </lineage>
</organism>
<name>A0A1H5VKN3_9PROT</name>
<evidence type="ECO:0000256" key="1">
    <source>
        <dbReference type="SAM" id="Phobius"/>
    </source>
</evidence>
<keyword evidence="1" id="KW-0812">Transmembrane</keyword>
<dbReference type="EMBL" id="FNUX01000013">
    <property type="protein sequence ID" value="SEF87576.1"/>
    <property type="molecule type" value="Genomic_DNA"/>
</dbReference>